<name>A0ABZ0Z3H5_9CAUD</name>
<dbReference type="EMBL" id="OR769219">
    <property type="protein sequence ID" value="WQJ51581.1"/>
    <property type="molecule type" value="Genomic_DNA"/>
</dbReference>
<organism evidence="1 2">
    <name type="scientific">phage Lak_Megaphage_RVC_AP3_GC26</name>
    <dbReference type="NCBI Taxonomy" id="3109225"/>
    <lineage>
        <taxon>Viruses</taxon>
        <taxon>Duplodnaviria</taxon>
        <taxon>Heunggongvirae</taxon>
        <taxon>Uroviricota</taxon>
        <taxon>Caudoviricetes</taxon>
        <taxon>Caudoviricetes code 15 clade</taxon>
    </lineage>
</organism>
<protein>
    <submittedName>
        <fullName evidence="1">Uncharacterized protein</fullName>
    </submittedName>
</protein>
<evidence type="ECO:0000313" key="1">
    <source>
        <dbReference type="EMBL" id="WQJ51581.1"/>
    </source>
</evidence>
<reference evidence="1 2" key="1">
    <citation type="submission" date="2023-11" db="EMBL/GenBank/DDBJ databases">
        <authorList>
            <person name="Cook R."/>
            <person name="Crisci M."/>
            <person name="Pye H."/>
            <person name="Adriaenssens E."/>
            <person name="Santini J."/>
        </authorList>
    </citation>
    <scope>NUCLEOTIDE SEQUENCE [LARGE SCALE GENOMIC DNA]</scope>
    <source>
        <strain evidence="1">Lak_Megaphage_RVC_AP3_GC26</strain>
    </source>
</reference>
<keyword evidence="2" id="KW-1185">Reference proteome</keyword>
<accession>A0ABZ0Z3H5</accession>
<proteinExistence type="predicted"/>
<dbReference type="Proteomes" id="UP001348805">
    <property type="component" value="Segment"/>
</dbReference>
<sequence length="232" mass="27231">MEEIQNSIHKNLFNKKREYDMRGIMIPCIGDILYYDTIDKQAIIQEVGDDRFINLRFIPIGIIADISTDCKTLKLITPYLIKVSFDMNEKISEKNIIKELKSFVRSYTKQLFNEELDDMKFNMATADDLQLLIDNSDKVLNGIEYFNNINIPKDKDIQEIISNDIIVFDNKKSLEFTYSLKDNYNIDKTISDIRLENRNDTWNNIKTWKDIKDSQVETLDCYIIPIATITLD</sequence>
<evidence type="ECO:0000313" key="2">
    <source>
        <dbReference type="Proteomes" id="UP001348805"/>
    </source>
</evidence>